<dbReference type="GO" id="GO:0007010">
    <property type="term" value="P:cytoskeleton organization"/>
    <property type="evidence" value="ECO:0007669"/>
    <property type="project" value="TreeGrafter"/>
</dbReference>
<feature type="domain" description="Far11/STRP N-terminal" evidence="3">
    <location>
        <begin position="126"/>
        <end position="556"/>
    </location>
</feature>
<feature type="compositionally biased region" description="Basic and acidic residues" evidence="2">
    <location>
        <begin position="1121"/>
        <end position="1132"/>
    </location>
</feature>
<name>A0A7E4W3E0_PANRE</name>
<dbReference type="PANTHER" id="PTHR13239:SF4">
    <property type="entry name" value="AT25231P"/>
    <property type="match status" value="1"/>
</dbReference>
<feature type="compositionally biased region" description="Basic and acidic residues" evidence="2">
    <location>
        <begin position="1098"/>
        <end position="1110"/>
    </location>
</feature>
<accession>A0A7E4W3E0</accession>
<dbReference type="SMART" id="SM01293">
    <property type="entry name" value="DUF3402"/>
    <property type="match status" value="1"/>
</dbReference>
<dbReference type="InterPro" id="IPR012486">
    <property type="entry name" value="Far11/STRP_N"/>
</dbReference>
<feature type="compositionally biased region" description="Polar residues" evidence="2">
    <location>
        <begin position="563"/>
        <end position="573"/>
    </location>
</feature>
<feature type="compositionally biased region" description="Gly residues" evidence="2">
    <location>
        <begin position="508"/>
        <end position="522"/>
    </location>
</feature>
<feature type="compositionally biased region" description="Low complexity" evidence="2">
    <location>
        <begin position="60"/>
        <end position="75"/>
    </location>
</feature>
<evidence type="ECO:0000313" key="5">
    <source>
        <dbReference type="Proteomes" id="UP000492821"/>
    </source>
</evidence>
<evidence type="ECO:0000259" key="3">
    <source>
        <dbReference type="SMART" id="SM01292"/>
    </source>
</evidence>
<dbReference type="InterPro" id="IPR040185">
    <property type="entry name" value="Far11/STRP"/>
</dbReference>
<sequence>MRMGVSSRGDPPAKENAMRRHVRPSFADDVYGDNVTTTAPSSNEASSDVVAAPTNNAPQTQTGPSTNTTTTSSVSMNGDTVGLPRTRPDMCDSSLAQRRSANLPKLKEIASEVKPSMDYSARGTDMSDIDYRFADTDSYENELAELYSYAEMEDWAIGLEAFYKYAENRGQPLNWENTPLVEKKRFISGLMEMVESTDASVRLEAARLVLYLLQGAYGDFRETEADEEANANVQFDDLKFQTSDKGTGGNEAKMMLSGGINAYLCYEMGMYQALCTMLLYEIQEPFDVNFCADRSRSRQSSMSNSSRSASNIDLADTGSLDRRAKRSATLADNEAIRMVLSGLYHMLEAIRREDWQEEISSASAFSLDELLALRSRFLAELEEPLEIPRVPLIIVLFDMMPSFARGVNPHYPMRKVVLLIWKIVITTLGGFNELQEEKVRRRKAEGLPIMEDTIEIASHMKAFQVRCEGDYFHNKFPAKARVGGFTGRSFSRQLACTSRDSKEEDDAPGGGAGGLRNRGGGSSDEDDGNDGLPGVEGADDDVIEDKPSPAKSEDDDEAPATPLPQQGNNSGSDTPPVIPQGGNGGDTPTVDAEKPRFAGAIPFVELSGGGRGDLTPKAGSPRKSTLPWKTKVKTSQVEQFIQQAREKFLGYTLPGDTTTTFGLPPPMAMSMEAFQRHIYKSLSEIQMENDDKYNRYPFTQKEPINDTPVERLYTALLPNMGDYLVAMLKMLLAALPSSKSRGDALSILSDVLTPETDNNEMLSNSINLDASTRNVLEEHVRVAIDIARHKEIIIKAISGTLLLLVKWLKLNHIYQYESVGQHLIMLNCVPLLLKFLDQNMVRYVQAKNELAPFNYPGAPLFFARNRDEWPTLSAENVDDSDHDTASYYIWRNVYSSINVVRLLNKITKGRQPRTMMLVVFKSAPILKRCLRVKCGVFQLYCLKLLKLQCRFLGRQWRKSNMDLMSAIYTRVRHRLNDDWAYANDTRNKQWDFQSEEKDLKLAVEKFHSRRYGRQYPQFRLDPSEIHSADAQPDYFVTTRIEDYEPTDNCLQSVLAFEPVYKDRFKRNYDRWLDQEVFGRQIDWDRLLVETAGLAGILERKAASKDSKDPPEDPAPSNADINPEKKLIEPATA</sequence>
<reference evidence="5" key="1">
    <citation type="journal article" date="2013" name="Genetics">
        <title>The draft genome and transcriptome of Panagrellus redivivus are shaped by the harsh demands of a free-living lifestyle.</title>
        <authorList>
            <person name="Srinivasan J."/>
            <person name="Dillman A.R."/>
            <person name="Macchietto M.G."/>
            <person name="Heikkinen L."/>
            <person name="Lakso M."/>
            <person name="Fracchia K.M."/>
            <person name="Antoshechkin I."/>
            <person name="Mortazavi A."/>
            <person name="Wong G."/>
            <person name="Sternberg P.W."/>
        </authorList>
    </citation>
    <scope>NUCLEOTIDE SEQUENCE [LARGE SCALE GENOMIC DNA]</scope>
    <source>
        <strain evidence="5">MT8872</strain>
    </source>
</reference>
<reference evidence="6" key="2">
    <citation type="submission" date="2020-10" db="UniProtKB">
        <authorList>
            <consortium name="WormBaseParasite"/>
        </authorList>
    </citation>
    <scope>IDENTIFICATION</scope>
</reference>
<keyword evidence="5" id="KW-1185">Reference proteome</keyword>
<dbReference type="Proteomes" id="UP000492821">
    <property type="component" value="Unassembled WGS sequence"/>
</dbReference>
<dbReference type="SMART" id="SM01292">
    <property type="entry name" value="N1221"/>
    <property type="match status" value="1"/>
</dbReference>
<evidence type="ECO:0000259" key="4">
    <source>
        <dbReference type="SMART" id="SM01293"/>
    </source>
</evidence>
<feature type="region of interest" description="Disordered" evidence="2">
    <location>
        <begin position="496"/>
        <end position="626"/>
    </location>
</feature>
<comment type="similarity">
    <text evidence="1">Belongs to the STRIP family.</text>
</comment>
<feature type="domain" description="Far11/STRP C-terminal" evidence="4">
    <location>
        <begin position="664"/>
        <end position="1068"/>
    </location>
</feature>
<dbReference type="Pfam" id="PF07923">
    <property type="entry name" value="N1221"/>
    <property type="match status" value="1"/>
</dbReference>
<protein>
    <submittedName>
        <fullName evidence="6">N1221 domain-containing protein</fullName>
    </submittedName>
</protein>
<dbReference type="Pfam" id="PF11882">
    <property type="entry name" value="DUF3402"/>
    <property type="match status" value="2"/>
</dbReference>
<organism evidence="5 6">
    <name type="scientific">Panagrellus redivivus</name>
    <name type="common">Microworm</name>
    <dbReference type="NCBI Taxonomy" id="6233"/>
    <lineage>
        <taxon>Eukaryota</taxon>
        <taxon>Metazoa</taxon>
        <taxon>Ecdysozoa</taxon>
        <taxon>Nematoda</taxon>
        <taxon>Chromadorea</taxon>
        <taxon>Rhabditida</taxon>
        <taxon>Tylenchina</taxon>
        <taxon>Panagrolaimomorpha</taxon>
        <taxon>Panagrolaimoidea</taxon>
        <taxon>Panagrolaimidae</taxon>
        <taxon>Panagrellus</taxon>
    </lineage>
</organism>
<dbReference type="AlphaFoldDB" id="A0A7E4W3E0"/>
<evidence type="ECO:0000313" key="6">
    <source>
        <dbReference type="WBParaSite" id="Pan_g7013.t1"/>
    </source>
</evidence>
<dbReference type="InterPro" id="IPR021819">
    <property type="entry name" value="Far11/STRP_C"/>
</dbReference>
<dbReference type="PANTHER" id="PTHR13239">
    <property type="entry name" value="PROTEIN REQUIRED FOR HYPHAL ANASTOMOSIS HAM-2"/>
    <property type="match status" value="1"/>
</dbReference>
<evidence type="ECO:0000256" key="1">
    <source>
        <dbReference type="ARBA" id="ARBA00007062"/>
    </source>
</evidence>
<evidence type="ECO:0000256" key="2">
    <source>
        <dbReference type="SAM" id="MobiDB-lite"/>
    </source>
</evidence>
<proteinExistence type="inferred from homology"/>
<dbReference type="GO" id="GO:0005829">
    <property type="term" value="C:cytosol"/>
    <property type="evidence" value="ECO:0007669"/>
    <property type="project" value="TreeGrafter"/>
</dbReference>
<feature type="compositionally biased region" description="Polar residues" evidence="2">
    <location>
        <begin position="34"/>
        <end position="46"/>
    </location>
</feature>
<dbReference type="WBParaSite" id="Pan_g7013.t1">
    <property type="protein sequence ID" value="Pan_g7013.t1"/>
    <property type="gene ID" value="Pan_g7013"/>
</dbReference>
<feature type="region of interest" description="Disordered" evidence="2">
    <location>
        <begin position="1098"/>
        <end position="1132"/>
    </location>
</feature>
<feature type="region of interest" description="Disordered" evidence="2">
    <location>
        <begin position="1"/>
        <end position="89"/>
    </location>
</feature>